<feature type="domain" description="Glycosyltransferase subfamily 4-like N-terminal" evidence="4">
    <location>
        <begin position="14"/>
        <end position="196"/>
    </location>
</feature>
<reference evidence="5 6" key="1">
    <citation type="submission" date="2020-08" db="EMBL/GenBank/DDBJ databases">
        <title>A novel species.</title>
        <authorList>
            <person name="Gao J."/>
        </authorList>
    </citation>
    <scope>NUCLEOTIDE SEQUENCE [LARGE SCALE GENOMIC DNA]</scope>
    <source>
        <strain evidence="5 6">CRPJ-33</strain>
    </source>
</reference>
<dbReference type="SUPFAM" id="SSF53756">
    <property type="entry name" value="UDP-Glycosyltransferase/glycogen phosphorylase"/>
    <property type="match status" value="1"/>
</dbReference>
<evidence type="ECO:0000256" key="2">
    <source>
        <dbReference type="ARBA" id="ARBA00022679"/>
    </source>
</evidence>
<organism evidence="5 6">
    <name type="scientific">Streptomyces genisteinicus</name>
    <dbReference type="NCBI Taxonomy" id="2768068"/>
    <lineage>
        <taxon>Bacteria</taxon>
        <taxon>Bacillati</taxon>
        <taxon>Actinomycetota</taxon>
        <taxon>Actinomycetes</taxon>
        <taxon>Kitasatosporales</taxon>
        <taxon>Streptomycetaceae</taxon>
        <taxon>Streptomyces</taxon>
    </lineage>
</organism>
<dbReference type="Gene3D" id="3.40.50.2000">
    <property type="entry name" value="Glycogen Phosphorylase B"/>
    <property type="match status" value="2"/>
</dbReference>
<dbReference type="GO" id="GO:1901137">
    <property type="term" value="P:carbohydrate derivative biosynthetic process"/>
    <property type="evidence" value="ECO:0007669"/>
    <property type="project" value="UniProtKB-ARBA"/>
</dbReference>
<evidence type="ECO:0000313" key="6">
    <source>
        <dbReference type="Proteomes" id="UP000516230"/>
    </source>
</evidence>
<dbReference type="CDD" id="cd03801">
    <property type="entry name" value="GT4_PimA-like"/>
    <property type="match status" value="1"/>
</dbReference>
<feature type="region of interest" description="Disordered" evidence="3">
    <location>
        <begin position="384"/>
        <end position="404"/>
    </location>
</feature>
<dbReference type="InterPro" id="IPR028098">
    <property type="entry name" value="Glyco_trans_4-like_N"/>
</dbReference>
<evidence type="ECO:0000256" key="1">
    <source>
        <dbReference type="ARBA" id="ARBA00022676"/>
    </source>
</evidence>
<gene>
    <name evidence="5" type="ORF">IAG43_08225</name>
</gene>
<evidence type="ECO:0000256" key="3">
    <source>
        <dbReference type="SAM" id="MobiDB-lite"/>
    </source>
</evidence>
<sequence>MRILHFIDNGFEAGGAEKLVRLVSEGLTARGHVNRVVATDRMADGERVFADDLVPAITGSGPRRLARKLWYARGRRQAGAVLEAFRPDCVHLHCTSEFSPSLFAATAGYPRVLSVQGPEDWTLGLLRWQLTGAPAGERLSASDLARYGCLRFVQRPAYLPRVRRVDRILVPSRYFARAVARDAGPVPVHVVPNGIERKTPPRPLTTADHVVVAGRLVQGKGVGVLLEAMRRLLPRHPSARLTVVGDGPYRPALESAAADLVAARRARFRGWLGEAEVLDCLGDAAVVAVPSLWPENFPTVALEALQVGRPLVASRVGGLPELVGPDNGVLVPAGDPVRLAGALGGLLGRPGVLERMGAASAVRAERYGIGEFLDALEHHYRQAAAHHHRRQAQGLPDPRGAARS</sequence>
<name>A0A7H0HQW1_9ACTN</name>
<dbReference type="PANTHER" id="PTHR45947">
    <property type="entry name" value="SULFOQUINOVOSYL TRANSFERASE SQD2"/>
    <property type="match status" value="1"/>
</dbReference>
<keyword evidence="2 5" id="KW-0808">Transferase</keyword>
<dbReference type="Pfam" id="PF13439">
    <property type="entry name" value="Glyco_transf_4"/>
    <property type="match status" value="1"/>
</dbReference>
<dbReference type="KEGG" id="sgj:IAG43_08225"/>
<keyword evidence="1" id="KW-0328">Glycosyltransferase</keyword>
<dbReference type="GO" id="GO:0016757">
    <property type="term" value="F:glycosyltransferase activity"/>
    <property type="evidence" value="ECO:0007669"/>
    <property type="project" value="UniProtKB-KW"/>
</dbReference>
<accession>A0A7H0HQW1</accession>
<dbReference type="EMBL" id="CP060825">
    <property type="protein sequence ID" value="QNP62927.1"/>
    <property type="molecule type" value="Genomic_DNA"/>
</dbReference>
<keyword evidence="6" id="KW-1185">Reference proteome</keyword>
<dbReference type="Pfam" id="PF13692">
    <property type="entry name" value="Glyco_trans_1_4"/>
    <property type="match status" value="1"/>
</dbReference>
<evidence type="ECO:0000259" key="4">
    <source>
        <dbReference type="Pfam" id="PF13439"/>
    </source>
</evidence>
<dbReference type="RefSeq" id="WP_187740098.1">
    <property type="nucleotide sequence ID" value="NZ_CP060825.1"/>
</dbReference>
<dbReference type="Proteomes" id="UP000516230">
    <property type="component" value="Chromosome"/>
</dbReference>
<dbReference type="InterPro" id="IPR050194">
    <property type="entry name" value="Glycosyltransferase_grp1"/>
</dbReference>
<evidence type="ECO:0000313" key="5">
    <source>
        <dbReference type="EMBL" id="QNP62927.1"/>
    </source>
</evidence>
<dbReference type="PANTHER" id="PTHR45947:SF3">
    <property type="entry name" value="SULFOQUINOVOSYL TRANSFERASE SQD2"/>
    <property type="match status" value="1"/>
</dbReference>
<proteinExistence type="predicted"/>
<protein>
    <submittedName>
        <fullName evidence="5">Glycosyltransferase family 4 protein</fullName>
    </submittedName>
</protein>
<dbReference type="AlphaFoldDB" id="A0A7H0HQW1"/>